<feature type="region of interest" description="Disordered" evidence="1">
    <location>
        <begin position="1"/>
        <end position="67"/>
    </location>
</feature>
<dbReference type="Proteomes" id="UP001459277">
    <property type="component" value="Unassembled WGS sequence"/>
</dbReference>
<accession>A0AAW2B7F5</accession>
<organism evidence="3 4">
    <name type="scientific">Lithocarpus litseifolius</name>
    <dbReference type="NCBI Taxonomy" id="425828"/>
    <lineage>
        <taxon>Eukaryota</taxon>
        <taxon>Viridiplantae</taxon>
        <taxon>Streptophyta</taxon>
        <taxon>Embryophyta</taxon>
        <taxon>Tracheophyta</taxon>
        <taxon>Spermatophyta</taxon>
        <taxon>Magnoliopsida</taxon>
        <taxon>eudicotyledons</taxon>
        <taxon>Gunneridae</taxon>
        <taxon>Pentapetalae</taxon>
        <taxon>rosids</taxon>
        <taxon>fabids</taxon>
        <taxon>Fagales</taxon>
        <taxon>Fagaceae</taxon>
        <taxon>Lithocarpus</taxon>
    </lineage>
</organism>
<name>A0AAW2B7F5_9ROSI</name>
<protein>
    <submittedName>
        <fullName evidence="3">Uncharacterized protein</fullName>
    </submittedName>
</protein>
<evidence type="ECO:0000313" key="3">
    <source>
        <dbReference type="EMBL" id="KAK9981909.1"/>
    </source>
</evidence>
<gene>
    <name evidence="3" type="ORF">SO802_035318</name>
</gene>
<keyword evidence="2" id="KW-0472">Membrane</keyword>
<feature type="transmembrane region" description="Helical" evidence="2">
    <location>
        <begin position="78"/>
        <end position="97"/>
    </location>
</feature>
<dbReference type="AlphaFoldDB" id="A0AAW2B7F5"/>
<evidence type="ECO:0000256" key="2">
    <source>
        <dbReference type="SAM" id="Phobius"/>
    </source>
</evidence>
<comment type="caution">
    <text evidence="3">The sequence shown here is derived from an EMBL/GenBank/DDBJ whole genome shotgun (WGS) entry which is preliminary data.</text>
</comment>
<proteinExistence type="predicted"/>
<dbReference type="EMBL" id="JAZDWU010000303">
    <property type="protein sequence ID" value="KAK9981909.1"/>
    <property type="molecule type" value="Genomic_DNA"/>
</dbReference>
<evidence type="ECO:0000256" key="1">
    <source>
        <dbReference type="SAM" id="MobiDB-lite"/>
    </source>
</evidence>
<sequence>MAAETLLLSNGAVANGDLSSNPNPPRSLAIPNGDVAAAVSRRRTPRPPKPPASDANDDDSNDPYQAKTVRGSSFSDRFFWVYLVCFAFGFTCVVGVTPQSPDFKVVLSSHAYSLKGCVTVLDTKRLEL</sequence>
<reference evidence="3 4" key="1">
    <citation type="submission" date="2024-01" db="EMBL/GenBank/DDBJ databases">
        <title>A telomere-to-telomere, gap-free genome of sweet tea (Lithocarpus litseifolius).</title>
        <authorList>
            <person name="Zhou J."/>
        </authorList>
    </citation>
    <scope>NUCLEOTIDE SEQUENCE [LARGE SCALE GENOMIC DNA]</scope>
    <source>
        <strain evidence="3">Zhou-2022a</strain>
        <tissue evidence="3">Leaf</tissue>
    </source>
</reference>
<keyword evidence="2" id="KW-1133">Transmembrane helix</keyword>
<evidence type="ECO:0000313" key="4">
    <source>
        <dbReference type="Proteomes" id="UP001459277"/>
    </source>
</evidence>
<keyword evidence="2" id="KW-0812">Transmembrane</keyword>
<keyword evidence="4" id="KW-1185">Reference proteome</keyword>